<dbReference type="Proteomes" id="UP000222061">
    <property type="component" value="Genome"/>
</dbReference>
<evidence type="ECO:0000313" key="1">
    <source>
        <dbReference type="EMBL" id="ARB06655.1"/>
    </source>
</evidence>
<reference evidence="2" key="1">
    <citation type="submission" date="2017-02" db="EMBL/GenBank/DDBJ databases">
        <authorList>
            <person name="Ge J."/>
            <person name="Han W."/>
            <person name="Gu J."/>
        </authorList>
    </citation>
    <scope>NUCLEOTIDE SEQUENCE [LARGE SCALE GENOMIC DNA]</scope>
</reference>
<protein>
    <submittedName>
        <fullName evidence="1">Uncharacterized protein</fullName>
    </submittedName>
</protein>
<name>A0A1V0DZ32_9CAUD</name>
<gene>
    <name evidence="1" type="ORF">GJL01_30</name>
</gene>
<organism evidence="1 2">
    <name type="scientific">Salmonella phage GJL01</name>
    <dbReference type="NCBI Taxonomy" id="1965464"/>
    <lineage>
        <taxon>Viruses</taxon>
        <taxon>Duplodnaviria</taxon>
        <taxon>Heunggongvirae</taxon>
        <taxon>Uroviricota</taxon>
        <taxon>Caudoviricetes</taxon>
        <taxon>Drexlerviridae</taxon>
        <taxon>Tempevirinae</taxon>
        <taxon>Tlsvirus</taxon>
        <taxon>Tlsvirus YSP2</taxon>
    </lineage>
</organism>
<evidence type="ECO:0000313" key="2">
    <source>
        <dbReference type="Proteomes" id="UP000222061"/>
    </source>
</evidence>
<dbReference type="EMBL" id="KY657202">
    <property type="protein sequence ID" value="ARB06655.1"/>
    <property type="molecule type" value="Genomic_DNA"/>
</dbReference>
<sequence>MTIAGTVTRNRSGEFTMQNKEIAKVTIIVEREGKKTRYKKRFKKGEAVLGRIGDFMVKLQEDKPDEVES</sequence>
<proteinExistence type="predicted"/>
<accession>A0A1V0DZ32</accession>